<evidence type="ECO:0000256" key="1">
    <source>
        <dbReference type="SAM" id="MobiDB-lite"/>
    </source>
</evidence>
<dbReference type="NCBIfam" id="TIGR01555">
    <property type="entry name" value="phge_rel_HI1409"/>
    <property type="match status" value="1"/>
</dbReference>
<protein>
    <submittedName>
        <fullName evidence="3">DUF1073 domain-containing protein</fullName>
    </submittedName>
</protein>
<evidence type="ECO:0000259" key="2">
    <source>
        <dbReference type="Pfam" id="PF06381"/>
    </source>
</evidence>
<dbReference type="KEGG" id="rgl:CS053_08370"/>
<dbReference type="InterPro" id="IPR024459">
    <property type="entry name" value="Acb1-like_N"/>
</dbReference>
<evidence type="ECO:0000313" key="3">
    <source>
        <dbReference type="EMBL" id="QEE26379.1"/>
    </source>
</evidence>
<reference evidence="3 4" key="1">
    <citation type="submission" date="2019-08" db="EMBL/GenBank/DDBJ databases">
        <title>Complete genome sequence of Rhodanobacter glycinis strain T01E-68 isolated from tomato root.</title>
        <authorList>
            <person name="Weon H.-Y."/>
            <person name="Lee S.A."/>
        </authorList>
    </citation>
    <scope>NUCLEOTIDE SEQUENCE [LARGE SCALE GENOMIC DNA]</scope>
    <source>
        <strain evidence="3 4">T01E-68</strain>
    </source>
</reference>
<dbReference type="AlphaFoldDB" id="A0A5B9E3T1"/>
<feature type="domain" description="Anti-CBASS protein Acb1-like N-terminal" evidence="2">
    <location>
        <begin position="51"/>
        <end position="404"/>
    </location>
</feature>
<dbReference type="Proteomes" id="UP000321807">
    <property type="component" value="Chromosome"/>
</dbReference>
<proteinExistence type="predicted"/>
<name>A0A5B9E3T1_9GAMM</name>
<organism evidence="3 4">
    <name type="scientific">Rhodanobacter glycinis</name>
    <dbReference type="NCBI Taxonomy" id="582702"/>
    <lineage>
        <taxon>Bacteria</taxon>
        <taxon>Pseudomonadati</taxon>
        <taxon>Pseudomonadota</taxon>
        <taxon>Gammaproteobacteria</taxon>
        <taxon>Lysobacterales</taxon>
        <taxon>Rhodanobacteraceae</taxon>
        <taxon>Rhodanobacter</taxon>
    </lineage>
</organism>
<accession>A0A5B9E3T1</accession>
<dbReference type="Pfam" id="PF06381">
    <property type="entry name" value="Phage_portal_3"/>
    <property type="match status" value="1"/>
</dbReference>
<dbReference type="InterPro" id="IPR006445">
    <property type="entry name" value="Phage-assoc_HI1409"/>
</dbReference>
<feature type="compositionally biased region" description="Basic and acidic residues" evidence="1">
    <location>
        <begin position="465"/>
        <end position="477"/>
    </location>
</feature>
<feature type="region of interest" description="Disordered" evidence="1">
    <location>
        <begin position="441"/>
        <end position="484"/>
    </location>
</feature>
<evidence type="ECO:0000313" key="4">
    <source>
        <dbReference type="Proteomes" id="UP000321807"/>
    </source>
</evidence>
<dbReference type="EMBL" id="CP042807">
    <property type="protein sequence ID" value="QEE26379.1"/>
    <property type="molecule type" value="Genomic_DNA"/>
</dbReference>
<gene>
    <name evidence="3" type="ORF">CS053_08370</name>
</gene>
<sequence>MRTPMARESAGAKRFTADSFQNFEARVGIGTNNQSAGGSYGFDFISRNRVQMEAMYRSSWIVGAVVDGVAEDMTRAGITVTSDLSPDDQQEIDGAIERMQIWDALCDDIKWSRLYGGSLAVMLIDGQRTETPLNIDSIGEGQFKGLLVLDRWLVQPTLQDLVTEMGPDMGKPRFYDVVADSMALKNQRIHYSRVLRIDGVDLPYWQRISENLWGQSVIERLFDRLLAFDSTTQGVAQLVYKAHLRTLKIEKLREIIALGGPAFEAVVKQVDMIRRFQSNEGLTLLDASDDFQVDQTTFAGLDDVILQMGQQISGAAEIPLTRLFGQSPVGLSSTGDGEMKQYHESINTKQERRLRMPITRLMEVIARSVLGKPMPKGWSFTFNSLQRMSEPEKAAVTTATTTAVLDAFDSGVIDQAMALKELKQSSDTTGVFTNITDDMITEAENAPPPMNEGNPDADDNAGPGEKSRTDPSKESGDPVRLAAA</sequence>